<feature type="compositionally biased region" description="Polar residues" evidence="2">
    <location>
        <begin position="374"/>
        <end position="389"/>
    </location>
</feature>
<feature type="coiled-coil region" evidence="1">
    <location>
        <begin position="310"/>
        <end position="348"/>
    </location>
</feature>
<sequence>MGQLRDITTYFNRVHPSSCPCNLSVDKFMSNYHYESKKYDSMHTKEILLVTNIPDDHEDYLMLTKRHFLILSQRYHPDKNTPDHVMTCQITMTTLNQALCAIEENHHKKGDDKSVVVQDGKIYTYRSKEIITCQHYQCVAAYCHPGYEEDWIHLLQHEWSTEPTAIQQGVQFGNNQQSLYITVFNTGTVFVQGNLAISYSLENMARLISLLPKEKKLDSRKRLSALKNAMKLFPKPVYHRTEPVIPALTFETYQPSNNSMLRSESGHDNDMTPTILDKDNTINSIQLNHQFQSMGDTQHEPSLSTALLMMRKLEQKLLSMKSDHQKCRREMERRIEKLEKENKELRHTVGPKVSYLLQQPHLQRQQITEDNKTHNPTTSTQSITVNNTNEHQDKRNDEGEWTTVTHGKSTKRKTQSSTKNTTNTDKTGSIQFQIEKVVIIENITNTEKANSDDKVRREIGKHIDKVIIDRITHYPHKKSKLMIQVATEEMKKLVVGQWKSEGIFGSSCIRLPTKQIENTVGVAKGVPLDMDDDDLKNDLNQLFSDTTFIRMTKGPTKQKLRAVKIFFKSPEDLAKAIEGGIKLASQSQYVRVEALKWRPHVRHCTNCWRFGHSSTQCESEKACPHCGKGINVSSHLICAEQPTCRNCKGNHSSDQRNECSEFRIRLAKITQRHQELQNGD</sequence>
<evidence type="ECO:0000313" key="4">
    <source>
        <dbReference type="Proteomes" id="UP000593567"/>
    </source>
</evidence>
<dbReference type="Proteomes" id="UP000593567">
    <property type="component" value="Unassembled WGS sequence"/>
</dbReference>
<dbReference type="OrthoDB" id="3039988at2759"/>
<evidence type="ECO:0000256" key="2">
    <source>
        <dbReference type="SAM" id="MobiDB-lite"/>
    </source>
</evidence>
<accession>A0A7J7JKA7</accession>
<reference evidence="3" key="1">
    <citation type="submission" date="2020-06" db="EMBL/GenBank/DDBJ databases">
        <title>Draft genome of Bugula neritina, a colonial animal packing powerful symbionts and potential medicines.</title>
        <authorList>
            <person name="Rayko M."/>
        </authorList>
    </citation>
    <scope>NUCLEOTIDE SEQUENCE [LARGE SCALE GENOMIC DNA]</scope>
    <source>
        <strain evidence="3">Kwan_BN1</strain>
    </source>
</reference>
<protein>
    <recommendedName>
        <fullName evidence="5">J domain-containing protein</fullName>
    </recommendedName>
</protein>
<dbReference type="EMBL" id="VXIV02002252">
    <property type="protein sequence ID" value="KAF6026555.1"/>
    <property type="molecule type" value="Genomic_DNA"/>
</dbReference>
<keyword evidence="1" id="KW-0175">Coiled coil</keyword>
<feature type="region of interest" description="Disordered" evidence="2">
    <location>
        <begin position="366"/>
        <end position="426"/>
    </location>
</feature>
<organism evidence="3 4">
    <name type="scientific">Bugula neritina</name>
    <name type="common">Brown bryozoan</name>
    <name type="synonym">Sertularia neritina</name>
    <dbReference type="NCBI Taxonomy" id="10212"/>
    <lineage>
        <taxon>Eukaryota</taxon>
        <taxon>Metazoa</taxon>
        <taxon>Spiralia</taxon>
        <taxon>Lophotrochozoa</taxon>
        <taxon>Bryozoa</taxon>
        <taxon>Gymnolaemata</taxon>
        <taxon>Cheilostomatida</taxon>
        <taxon>Flustrina</taxon>
        <taxon>Buguloidea</taxon>
        <taxon>Bugulidae</taxon>
        <taxon>Bugula</taxon>
    </lineage>
</organism>
<name>A0A7J7JKA7_BUGNE</name>
<feature type="compositionally biased region" description="Low complexity" evidence="2">
    <location>
        <begin position="415"/>
        <end position="426"/>
    </location>
</feature>
<gene>
    <name evidence="3" type="ORF">EB796_015136</name>
</gene>
<proteinExistence type="predicted"/>
<evidence type="ECO:0000256" key="1">
    <source>
        <dbReference type="SAM" id="Coils"/>
    </source>
</evidence>
<keyword evidence="4" id="KW-1185">Reference proteome</keyword>
<evidence type="ECO:0008006" key="5">
    <source>
        <dbReference type="Google" id="ProtNLM"/>
    </source>
</evidence>
<dbReference type="AlphaFoldDB" id="A0A7J7JKA7"/>
<evidence type="ECO:0000313" key="3">
    <source>
        <dbReference type="EMBL" id="KAF6026555.1"/>
    </source>
</evidence>
<comment type="caution">
    <text evidence="3">The sequence shown here is derived from an EMBL/GenBank/DDBJ whole genome shotgun (WGS) entry which is preliminary data.</text>
</comment>